<accession>A0A1R3I078</accession>
<name>A0A1R3I078_COCAP</name>
<keyword evidence="2" id="KW-1185">Reference proteome</keyword>
<dbReference type="OrthoDB" id="1077569at2759"/>
<dbReference type="EMBL" id="AWWV01010924">
    <property type="protein sequence ID" value="OMO75949.1"/>
    <property type="molecule type" value="Genomic_DNA"/>
</dbReference>
<sequence>MDRQHHREQPNLATPEYEEVSSIEWEIIKVTEQEDLIYRMYRLVGERKDSGKESRGNREVLDYEK</sequence>
<reference evidence="1 2" key="1">
    <citation type="submission" date="2013-09" db="EMBL/GenBank/DDBJ databases">
        <title>Corchorus capsularis genome sequencing.</title>
        <authorList>
            <person name="Alam M."/>
            <person name="Haque M.S."/>
            <person name="Islam M.S."/>
            <person name="Emdad E.M."/>
            <person name="Islam M.M."/>
            <person name="Ahmed B."/>
            <person name="Halim A."/>
            <person name="Hossen Q.M.M."/>
            <person name="Hossain M.Z."/>
            <person name="Ahmed R."/>
            <person name="Khan M.M."/>
            <person name="Islam R."/>
            <person name="Rashid M.M."/>
            <person name="Khan S.A."/>
            <person name="Rahman M.S."/>
            <person name="Alam M."/>
        </authorList>
    </citation>
    <scope>NUCLEOTIDE SEQUENCE [LARGE SCALE GENOMIC DNA]</scope>
    <source>
        <strain evidence="2">cv. CVL-1</strain>
        <tissue evidence="1">Whole seedling</tissue>
    </source>
</reference>
<gene>
    <name evidence="1" type="ORF">CCACVL1_15976</name>
</gene>
<organism evidence="1 2">
    <name type="scientific">Corchorus capsularis</name>
    <name type="common">Jute</name>
    <dbReference type="NCBI Taxonomy" id="210143"/>
    <lineage>
        <taxon>Eukaryota</taxon>
        <taxon>Viridiplantae</taxon>
        <taxon>Streptophyta</taxon>
        <taxon>Embryophyta</taxon>
        <taxon>Tracheophyta</taxon>
        <taxon>Spermatophyta</taxon>
        <taxon>Magnoliopsida</taxon>
        <taxon>eudicotyledons</taxon>
        <taxon>Gunneridae</taxon>
        <taxon>Pentapetalae</taxon>
        <taxon>rosids</taxon>
        <taxon>malvids</taxon>
        <taxon>Malvales</taxon>
        <taxon>Malvaceae</taxon>
        <taxon>Grewioideae</taxon>
        <taxon>Apeibeae</taxon>
        <taxon>Corchorus</taxon>
    </lineage>
</organism>
<dbReference type="Gramene" id="OMO75949">
    <property type="protein sequence ID" value="OMO75949"/>
    <property type="gene ID" value="CCACVL1_15976"/>
</dbReference>
<comment type="caution">
    <text evidence="1">The sequence shown here is derived from an EMBL/GenBank/DDBJ whole genome shotgun (WGS) entry which is preliminary data.</text>
</comment>
<proteinExistence type="predicted"/>
<dbReference type="Proteomes" id="UP000188268">
    <property type="component" value="Unassembled WGS sequence"/>
</dbReference>
<evidence type="ECO:0000313" key="1">
    <source>
        <dbReference type="EMBL" id="OMO75949.1"/>
    </source>
</evidence>
<protein>
    <submittedName>
        <fullName evidence="1">Uncharacterized protein</fullName>
    </submittedName>
</protein>
<evidence type="ECO:0000313" key="2">
    <source>
        <dbReference type="Proteomes" id="UP000188268"/>
    </source>
</evidence>
<dbReference type="AlphaFoldDB" id="A0A1R3I078"/>